<dbReference type="InterPro" id="IPR053244">
    <property type="entry name" value="HDAC_HD_type_1"/>
</dbReference>
<gene>
    <name evidence="3" type="ORF">C1H76_3308</name>
</gene>
<sequence>MDRNAHAQDGHATHDPSSIAALQAFEKLSLQSQTPTKNASPRSRPSTSDGPTTGSPRFPSPLQTNFLRRSSSSLAQPGSLPSPELRKRLSTSSLKGASSPVSPRFANSRRSSSGIPMRPVSQMSFASTTVPEDPPPKPWTAATVGAEYFQKELAAHELAQGDTETVVIIHEACYGHRFSRPRTSKAALSTIVERPERITAAVLGLSTAYVRLGSRHAGGQNAPSLEQAPLVPPPFAIRRSSRAVGLLSPAVVAVHGSGWMDELQSMCLAAGARLALDGKELLRPVRLDPAGNPVESQAFHEGDLYLCAESLEALQGAIGGVCDAVDAVFSSTLTKRAFVAVRPPGHHCSADFPSGFCWLNNVHVGIQYAAQTYGLTHAVILDFDLHHGDGSQDITWNLNEKSTTMPKNAPHSKKISIGYYSLHDINSYPCEWGDKEKVQNASLCIDNAHGQSIWNVHLEPWKTEEDFSRLYETKYYQILEKARTFLQKKTSSIAAAPKGGKPKSAVFISAGFDASQWEGAGMQRHAVNVPTSFYERFTKDAVKMAQDESTGAEGRVISVLEGGYSNRALTSGVLSHVSGLCQKPVNFEGCIVGGIKTENADSVSLARAEQKIQKSDPRWWALDALTALENYEAVEAPAPKKVQRGLVPTFASSTASFSQKVRDPEKFQRSMSGTMRLLPEPEVDLSIPPVDWVAASHALCKLLVPTHRTTTSCKPEELAAPRTKKQRQTLDTFASVEPTTSGRQLRDRKAKPVENGGFSEDEATRQRASRRKTLTDVSAAAPADDALTRPKRSSRRSSAVSGMDMIQQSAGPVPDVPQIPSTYAQGPPQPAASTPKQSAPAARRRKSPSKGKAPARATVSPPTAEASFPSVPKSESTPIPSLTTESSNASFATAPTSSASSGPAALENLTSGIKRITLKVGTREEHDRRVAAHLAAELEAERAAQATQTARDRAEDIAAASVAAAASGAEPAADLSSSPVLPPSSGTAPGNTAAKPDARRKPRKLAASKTKKFEAAGDAVVPPSGMSLTKEGGAEKQMQTFRPAGVANMVVAHELKRPGSAGRAAQGGAGEGRQRPVSSGQDQVRGQDQGQNQKPGQARASEEQGAMPAPFAEAITGDVAAAAENRNAGWDVTDSKSMSGGADGQGFGDQSGTLTPRGALDVPSSAIVPDSAARQLLGEHAAARLQLSGGEWGVRDSPVQDVTNNGDGDKTPRAVKQGQGQGMAQSLGQGMDQMQGQGQRGKLPVFSSTGTIPFGAAAGGAAPDSVMGLSAGAGWDGNGLSRSMLGVEEGASRAVTPVGEAEGEKGEDGGAGDIWEVPETPVKK</sequence>
<feature type="region of interest" description="Disordered" evidence="1">
    <location>
        <begin position="1"/>
        <end position="137"/>
    </location>
</feature>
<dbReference type="InterPro" id="IPR037138">
    <property type="entry name" value="His_deacetylse_dom_sf"/>
</dbReference>
<comment type="caution">
    <text evidence="3">The sequence shown here is derived from an EMBL/GenBank/DDBJ whole genome shotgun (WGS) entry which is preliminary data.</text>
</comment>
<feature type="compositionally biased region" description="Polar residues" evidence="1">
    <location>
        <begin position="90"/>
        <end position="101"/>
    </location>
</feature>
<feature type="region of interest" description="Disordered" evidence="1">
    <location>
        <begin position="1290"/>
        <end position="1324"/>
    </location>
</feature>
<dbReference type="PANTHER" id="PTHR47558">
    <property type="entry name" value="HISTONE DEACETYLASE HOS3"/>
    <property type="match status" value="1"/>
</dbReference>
<feature type="domain" description="Histone deacetylase" evidence="2">
    <location>
        <begin position="252"/>
        <end position="579"/>
    </location>
</feature>
<dbReference type="GO" id="GO:0004407">
    <property type="term" value="F:histone deacetylase activity"/>
    <property type="evidence" value="ECO:0007669"/>
    <property type="project" value="TreeGrafter"/>
</dbReference>
<feature type="compositionally biased region" description="Basic residues" evidence="1">
    <location>
        <begin position="998"/>
        <end position="1010"/>
    </location>
</feature>
<name>A0A4U7B0P2_9PEZI</name>
<organism evidence="3 4">
    <name type="scientific">Elsinoe australis</name>
    <dbReference type="NCBI Taxonomy" id="40998"/>
    <lineage>
        <taxon>Eukaryota</taxon>
        <taxon>Fungi</taxon>
        <taxon>Dikarya</taxon>
        <taxon>Ascomycota</taxon>
        <taxon>Pezizomycotina</taxon>
        <taxon>Dothideomycetes</taxon>
        <taxon>Dothideomycetidae</taxon>
        <taxon>Myriangiales</taxon>
        <taxon>Elsinoaceae</taxon>
        <taxon>Elsinoe</taxon>
    </lineage>
</organism>
<feature type="compositionally biased region" description="Low complexity" evidence="1">
    <location>
        <begin position="1080"/>
        <end position="1093"/>
    </location>
</feature>
<dbReference type="PANTHER" id="PTHR47558:SF1">
    <property type="entry name" value="HISTONE DEACETYLASE HOS3"/>
    <property type="match status" value="1"/>
</dbReference>
<feature type="region of interest" description="Disordered" evidence="1">
    <location>
        <begin position="970"/>
        <end position="1037"/>
    </location>
</feature>
<dbReference type="GO" id="GO:0005634">
    <property type="term" value="C:nucleus"/>
    <property type="evidence" value="ECO:0007669"/>
    <property type="project" value="TreeGrafter"/>
</dbReference>
<dbReference type="FunFam" id="3.40.800.20:FF:000011">
    <property type="entry name" value="Histone deacetylase HOS3"/>
    <property type="match status" value="1"/>
</dbReference>
<dbReference type="CDD" id="cd09998">
    <property type="entry name" value="HDAC_Hos3"/>
    <property type="match status" value="1"/>
</dbReference>
<dbReference type="EMBL" id="PTQR01000039">
    <property type="protein sequence ID" value="TKX24698.1"/>
    <property type="molecule type" value="Genomic_DNA"/>
</dbReference>
<evidence type="ECO:0000313" key="4">
    <source>
        <dbReference type="Proteomes" id="UP000308133"/>
    </source>
</evidence>
<dbReference type="Gene3D" id="3.40.800.20">
    <property type="entry name" value="Histone deacetylase domain"/>
    <property type="match status" value="1"/>
</dbReference>
<reference evidence="3 4" key="1">
    <citation type="submission" date="2018-02" db="EMBL/GenBank/DDBJ databases">
        <title>Draft genome sequences of Elsinoe sp., causing black scab on jojoba.</title>
        <authorList>
            <person name="Stodart B."/>
            <person name="Jeffress S."/>
            <person name="Ash G."/>
            <person name="Arun Chinnappa K."/>
        </authorList>
    </citation>
    <scope>NUCLEOTIDE SEQUENCE [LARGE SCALE GENOMIC DNA]</scope>
    <source>
        <strain evidence="3 4">Hillstone_2</strain>
    </source>
</reference>
<feature type="compositionally biased region" description="Polar residues" evidence="1">
    <location>
        <begin position="729"/>
        <end position="743"/>
    </location>
</feature>
<dbReference type="InterPro" id="IPR023801">
    <property type="entry name" value="His_deacetylse_dom"/>
</dbReference>
<accession>A0A4U7B0P2</accession>
<dbReference type="InterPro" id="IPR000286">
    <property type="entry name" value="HDACs"/>
</dbReference>
<proteinExistence type="predicted"/>
<dbReference type="SUPFAM" id="SSF52768">
    <property type="entry name" value="Arginase/deacetylase"/>
    <property type="match status" value="1"/>
</dbReference>
<feature type="compositionally biased region" description="Low complexity" evidence="1">
    <location>
        <begin position="970"/>
        <end position="985"/>
    </location>
</feature>
<evidence type="ECO:0000313" key="3">
    <source>
        <dbReference type="EMBL" id="TKX24698.1"/>
    </source>
</evidence>
<feature type="compositionally biased region" description="Low complexity" evidence="1">
    <location>
        <begin position="886"/>
        <end position="905"/>
    </location>
</feature>
<evidence type="ECO:0000256" key="1">
    <source>
        <dbReference type="SAM" id="MobiDB-lite"/>
    </source>
</evidence>
<feature type="compositionally biased region" description="Polar residues" evidence="1">
    <location>
        <begin position="796"/>
        <end position="810"/>
    </location>
</feature>
<dbReference type="PRINTS" id="PR01270">
    <property type="entry name" value="HDASUPER"/>
</dbReference>
<feature type="region of interest" description="Disordered" evidence="1">
    <location>
        <begin position="712"/>
        <end position="905"/>
    </location>
</feature>
<feature type="compositionally biased region" description="Low complexity" evidence="1">
    <location>
        <begin position="1228"/>
        <end position="1241"/>
    </location>
</feature>
<dbReference type="Proteomes" id="UP000308133">
    <property type="component" value="Unassembled WGS sequence"/>
</dbReference>
<feature type="compositionally biased region" description="Polar residues" evidence="1">
    <location>
        <begin position="121"/>
        <end position="130"/>
    </location>
</feature>
<feature type="compositionally biased region" description="Polar residues" evidence="1">
    <location>
        <begin position="29"/>
        <end position="76"/>
    </location>
</feature>
<dbReference type="InterPro" id="IPR023696">
    <property type="entry name" value="Ureohydrolase_dom_sf"/>
</dbReference>
<feature type="region of interest" description="Disordered" evidence="1">
    <location>
        <begin position="1052"/>
        <end position="1163"/>
    </location>
</feature>
<dbReference type="GO" id="GO:0010468">
    <property type="term" value="P:regulation of gene expression"/>
    <property type="evidence" value="ECO:0007669"/>
    <property type="project" value="UniProtKB-ARBA"/>
</dbReference>
<protein>
    <submittedName>
        <fullName evidence="3">Histone deacetylase domain-containing protein 2</fullName>
    </submittedName>
</protein>
<dbReference type="Pfam" id="PF00850">
    <property type="entry name" value="Hist_deacetyl"/>
    <property type="match status" value="1"/>
</dbReference>
<feature type="compositionally biased region" description="Polar residues" evidence="1">
    <location>
        <begin position="873"/>
        <end position="885"/>
    </location>
</feature>
<feature type="region of interest" description="Disordered" evidence="1">
    <location>
        <begin position="1192"/>
        <end position="1243"/>
    </location>
</feature>
<feature type="compositionally biased region" description="Basic and acidic residues" evidence="1">
    <location>
        <begin position="1"/>
        <end position="14"/>
    </location>
</feature>
<evidence type="ECO:0000259" key="2">
    <source>
        <dbReference type="Pfam" id="PF00850"/>
    </source>
</evidence>